<gene>
    <name evidence="1" type="ORF">HR45_02055</name>
</gene>
<name>A0A094LVE3_9GAMM</name>
<dbReference type="eggNOG" id="ENOG5033XG2">
    <property type="taxonomic scope" value="Bacteria"/>
</dbReference>
<keyword evidence="2" id="KW-1185">Reference proteome</keyword>
<dbReference type="Proteomes" id="UP000029264">
    <property type="component" value="Unassembled WGS sequence"/>
</dbReference>
<dbReference type="InterPro" id="IPR036770">
    <property type="entry name" value="Ankyrin_rpt-contain_sf"/>
</dbReference>
<dbReference type="EMBL" id="JPEO01000001">
    <property type="protein sequence ID" value="KFZ39198.1"/>
    <property type="molecule type" value="Genomic_DNA"/>
</dbReference>
<dbReference type="Gene3D" id="1.25.40.20">
    <property type="entry name" value="Ankyrin repeat-containing domain"/>
    <property type="match status" value="1"/>
</dbReference>
<dbReference type="AlphaFoldDB" id="A0A094LVE3"/>
<reference evidence="1 2" key="1">
    <citation type="submission" date="2014-06" db="EMBL/GenBank/DDBJ databases">
        <title>Shewanella sp. YQH10.</title>
        <authorList>
            <person name="Liu Y."/>
            <person name="Zeng R."/>
        </authorList>
    </citation>
    <scope>NUCLEOTIDE SEQUENCE [LARGE SCALE GENOMIC DNA]</scope>
    <source>
        <strain evidence="1 2">YQH10</strain>
    </source>
</reference>
<protein>
    <submittedName>
        <fullName evidence="1">Uncharacterized protein</fullName>
    </submittedName>
</protein>
<evidence type="ECO:0000313" key="2">
    <source>
        <dbReference type="Proteomes" id="UP000029264"/>
    </source>
</evidence>
<sequence>MSRKWTLLLAAMVVVVIVLLLLLSTSHQPSSQQITPVAPQQFAVKNGAATAAGRSIPTASPPDPHNFADCRRLTKDKDKAENTWLWENYEQWDRYLAQGYSLDEITQAIDYLGNSNFAEEFRIKQLRKHSQLTQDNLSIQKTFEDNAPDDVLQGAKALGFKLQRKIPVPDLAEFMALDDAEKAKRPMPQQVSIDDVAYFLIDIETKEADIQRLLTHLENPAATVGYDKIATTSLLDYAIYGNRAGIVKQLLDAGVQPSNDRYLGSSQEWALINLSDHIFDDKTQVTVAVDIVNMLLPYDLGARFSAQDDKNIEGYIPRNYFRFEPPQVRQLMQDYGLDLMEIPQRDAIALDVKHRQSPLITELSRQRAEYLNQQFGIDDSPVFFQHCHDTLAEVRQRWQVASAPEQLKQLQQQYPDAPDLLMQQAAKIDPLLVDWYRQQTINSFPQRFVPESDAIFAPLNRDDDIDAAIKLAEQHQLSDVQKNNLFFQMLGYDGRYYRKLANSALYTVDVPYYILTQHNLSPLKVQRLEEGGADLANKDDHGKTLVYYAALQHNVALLNYLQQQGYPFDLDEDNGEDPLHAVLFPERYQFSAEHLLEMVDILMRYQPTIDEFHLRRMALLKLLYPLLYQQLSHHYPQLSVTDDMALPSVKPN</sequence>
<dbReference type="RefSeq" id="WP_037439161.1">
    <property type="nucleotide sequence ID" value="NZ_JPEO01000001.1"/>
</dbReference>
<dbReference type="SUPFAM" id="SSF48403">
    <property type="entry name" value="Ankyrin repeat"/>
    <property type="match status" value="1"/>
</dbReference>
<organism evidence="1 2">
    <name type="scientific">Shewanella mangrovi</name>
    <dbReference type="NCBI Taxonomy" id="1515746"/>
    <lineage>
        <taxon>Bacteria</taxon>
        <taxon>Pseudomonadati</taxon>
        <taxon>Pseudomonadota</taxon>
        <taxon>Gammaproteobacteria</taxon>
        <taxon>Alteromonadales</taxon>
        <taxon>Shewanellaceae</taxon>
        <taxon>Shewanella</taxon>
    </lineage>
</organism>
<dbReference type="OrthoDB" id="6260815at2"/>
<proteinExistence type="predicted"/>
<evidence type="ECO:0000313" key="1">
    <source>
        <dbReference type="EMBL" id="KFZ39198.1"/>
    </source>
</evidence>
<accession>A0A094LVE3</accession>
<comment type="caution">
    <text evidence="1">The sequence shown here is derived from an EMBL/GenBank/DDBJ whole genome shotgun (WGS) entry which is preliminary data.</text>
</comment>